<dbReference type="InterPro" id="IPR013693">
    <property type="entry name" value="SpoIID/LytB_N"/>
</dbReference>
<dbReference type="Pfam" id="PF08486">
    <property type="entry name" value="SpoIID"/>
    <property type="match status" value="1"/>
</dbReference>
<feature type="region of interest" description="Disordered" evidence="1">
    <location>
        <begin position="1"/>
        <end position="21"/>
    </location>
</feature>
<name>A0A024Q7X2_9BACI</name>
<feature type="domain" description="Sporulation stage II protein D amidase enhancer LytB N-terminal" evidence="3">
    <location>
        <begin position="134"/>
        <end position="233"/>
    </location>
</feature>
<reference evidence="5" key="2">
    <citation type="submission" date="2014-05" db="EMBL/GenBank/DDBJ databases">
        <title>Draft genome sequence of Virgibacillus massiliensis Vm-5.</title>
        <authorList>
            <person name="Khelaifia S."/>
            <person name="Croce O."/>
            <person name="Lagier J.C."/>
            <person name="Raoult D."/>
        </authorList>
    </citation>
    <scope>NUCLEOTIDE SEQUENCE [LARGE SCALE GENOMIC DNA]</scope>
    <source>
        <strain evidence="5">Vm-5</strain>
    </source>
</reference>
<dbReference type="GO" id="GO:0030288">
    <property type="term" value="C:outer membrane-bounded periplasmic space"/>
    <property type="evidence" value="ECO:0007669"/>
    <property type="project" value="TreeGrafter"/>
</dbReference>
<dbReference type="EMBL" id="CCDP010000001">
    <property type="protein sequence ID" value="CDQ38320.1"/>
    <property type="molecule type" value="Genomic_DNA"/>
</dbReference>
<evidence type="ECO:0000256" key="1">
    <source>
        <dbReference type="SAM" id="MobiDB-lite"/>
    </source>
</evidence>
<gene>
    <name evidence="4" type="ORF">BN990_00589</name>
</gene>
<proteinExistence type="predicted"/>
<organism evidence="4 5">
    <name type="scientific">Virgibacillus massiliensis</name>
    <dbReference type="NCBI Taxonomy" id="1462526"/>
    <lineage>
        <taxon>Bacteria</taxon>
        <taxon>Bacillati</taxon>
        <taxon>Bacillota</taxon>
        <taxon>Bacilli</taxon>
        <taxon>Bacillales</taxon>
        <taxon>Bacillaceae</taxon>
        <taxon>Virgibacillus</taxon>
    </lineage>
</organism>
<dbReference type="eggNOG" id="COG2385">
    <property type="taxonomic scope" value="Bacteria"/>
</dbReference>
<dbReference type="GO" id="GO:0030435">
    <property type="term" value="P:sporulation resulting in formation of a cellular spore"/>
    <property type="evidence" value="ECO:0007669"/>
    <property type="project" value="InterPro"/>
</dbReference>
<accession>A0A024Q7X2</accession>
<dbReference type="InterPro" id="IPR014225">
    <property type="entry name" value="Spore_II_D_firmicutes"/>
</dbReference>
<dbReference type="InterPro" id="IPR013486">
    <property type="entry name" value="SpoIID/LytB"/>
</dbReference>
<dbReference type="AlphaFoldDB" id="A0A024Q7X2"/>
<keyword evidence="5" id="KW-1185">Reference proteome</keyword>
<keyword evidence="2" id="KW-1133">Transmembrane helix</keyword>
<keyword evidence="2" id="KW-0472">Membrane</keyword>
<feature type="transmembrane region" description="Helical" evidence="2">
    <location>
        <begin position="72"/>
        <end position="96"/>
    </location>
</feature>
<dbReference type="PANTHER" id="PTHR30032:SF4">
    <property type="entry name" value="AMIDASE ENHANCER"/>
    <property type="match status" value="1"/>
</dbReference>
<dbReference type="Proteomes" id="UP000028875">
    <property type="component" value="Unassembled WGS sequence"/>
</dbReference>
<dbReference type="InterPro" id="IPR051922">
    <property type="entry name" value="Bact_Sporulation_Assoc"/>
</dbReference>
<feature type="compositionally biased region" description="Basic residues" evidence="1">
    <location>
        <begin position="10"/>
        <end position="21"/>
    </location>
</feature>
<dbReference type="PANTHER" id="PTHR30032">
    <property type="entry name" value="N-ACETYLMURAMOYL-L-ALANINE AMIDASE-RELATED"/>
    <property type="match status" value="1"/>
</dbReference>
<sequence>MKKTQFQQKHGAKAWKKRNSNLMKKIKSKQQSSLKKQHSTERLTRNDTLAIFKSKKPYYLNKKPKSPSKWRLPTVILLSSLLTIILVIPTLIVVPFGKDNQEQQSTGAIENEEAASSVELGSSPFSVSVMRTASDEVEGIPLEEYVVGVVASEMPADFEKEALKAQSLAARTYIVNHKLHGESTEKSDVTDTVQHQVYKDNYQLRKQWGSDYDWKINKIKEAVAETEGEILTYKESPITPAFFSTSNGYTENSEDYWENELPYLRSVESPWDENSPKFLDQKTFTFGQLEAALEIDLPNQTPLPIELTRTDSKRVGKLQIDGKTFSGRDVREKLELRSSDFTIEQKNDHFIFTTKGFGHGIGMSQYGANGMAKEGKNYKDIVNYYYKDVKISTVNETAPTLVSK</sequence>
<evidence type="ECO:0000313" key="4">
    <source>
        <dbReference type="EMBL" id="CDQ38320.1"/>
    </source>
</evidence>
<reference evidence="4 5" key="1">
    <citation type="submission" date="2014-03" db="EMBL/GenBank/DDBJ databases">
        <authorList>
            <person name="Urmite Genomes U."/>
        </authorList>
    </citation>
    <scope>NUCLEOTIDE SEQUENCE [LARGE SCALE GENOMIC DNA]</scope>
    <source>
        <strain evidence="4 5">Vm-5</strain>
    </source>
</reference>
<evidence type="ECO:0000313" key="5">
    <source>
        <dbReference type="Proteomes" id="UP000028875"/>
    </source>
</evidence>
<evidence type="ECO:0000256" key="2">
    <source>
        <dbReference type="SAM" id="Phobius"/>
    </source>
</evidence>
<evidence type="ECO:0000259" key="3">
    <source>
        <dbReference type="Pfam" id="PF08486"/>
    </source>
</evidence>
<protein>
    <recommendedName>
        <fullName evidence="3">Sporulation stage II protein D amidase enhancer LytB N-terminal domain-containing protein</fullName>
    </recommendedName>
</protein>
<dbReference type="NCBIfam" id="TIGR02870">
    <property type="entry name" value="spore_II_D"/>
    <property type="match status" value="1"/>
</dbReference>
<dbReference type="STRING" id="1462526.BN990_00589"/>
<dbReference type="RefSeq" id="WP_021289806.1">
    <property type="nucleotide sequence ID" value="NZ_BNER01000001.1"/>
</dbReference>
<comment type="caution">
    <text evidence="4">The sequence shown here is derived from an EMBL/GenBank/DDBJ whole genome shotgun (WGS) entry which is preliminary data.</text>
</comment>
<dbReference type="NCBIfam" id="TIGR02669">
    <property type="entry name" value="SpoIID_LytB"/>
    <property type="match status" value="1"/>
</dbReference>
<keyword evidence="2" id="KW-0812">Transmembrane</keyword>